<feature type="domain" description="UMOD/GP2/OIT3-like D8C" evidence="3">
    <location>
        <begin position="33"/>
        <end position="114"/>
    </location>
</feature>
<dbReference type="AlphaFoldDB" id="A0A820Q920"/>
<comment type="caution">
    <text evidence="4">The sequence shown here is derived from an EMBL/GenBank/DDBJ whole genome shotgun (WGS) entry which is preliminary data.</text>
</comment>
<dbReference type="InterPro" id="IPR057774">
    <property type="entry name" value="D8C_UMOD/GP2/OIT3-like"/>
</dbReference>
<protein>
    <recommendedName>
        <fullName evidence="3">UMOD/GP2/OIT3-like D8C domain-containing protein</fullName>
    </recommendedName>
</protein>
<evidence type="ECO:0000259" key="3">
    <source>
        <dbReference type="Pfam" id="PF23283"/>
    </source>
</evidence>
<evidence type="ECO:0000256" key="2">
    <source>
        <dbReference type="ARBA" id="ARBA00023157"/>
    </source>
</evidence>
<name>A0A820Q920_9BILA</name>
<dbReference type="Pfam" id="PF23283">
    <property type="entry name" value="D8C_UMOD"/>
    <property type="match status" value="1"/>
</dbReference>
<sequence length="125" mass="13550">MLINDPTRSVNVTTSGGCDQSLFSSGAMWVRFVGVGGTQIPTSPVATFQCDTEATGWYSGQMPTSVDTTITGIVCYNWVSSNCYFNNSISVTNCGSYYVYQLSAPPGCNMRYCTDIPDDWISDTT</sequence>
<accession>A0A820Q920</accession>
<evidence type="ECO:0000313" key="5">
    <source>
        <dbReference type="Proteomes" id="UP000663868"/>
    </source>
</evidence>
<evidence type="ECO:0000313" key="4">
    <source>
        <dbReference type="EMBL" id="CAF4418824.1"/>
    </source>
</evidence>
<dbReference type="EMBL" id="CAJOBB010026844">
    <property type="protein sequence ID" value="CAF4418824.1"/>
    <property type="molecule type" value="Genomic_DNA"/>
</dbReference>
<feature type="non-terminal residue" evidence="4">
    <location>
        <position position="125"/>
    </location>
</feature>
<evidence type="ECO:0000256" key="1">
    <source>
        <dbReference type="ARBA" id="ARBA00022729"/>
    </source>
</evidence>
<keyword evidence="2" id="KW-1015">Disulfide bond</keyword>
<proteinExistence type="predicted"/>
<organism evidence="4 5">
    <name type="scientific">Adineta steineri</name>
    <dbReference type="NCBI Taxonomy" id="433720"/>
    <lineage>
        <taxon>Eukaryota</taxon>
        <taxon>Metazoa</taxon>
        <taxon>Spiralia</taxon>
        <taxon>Gnathifera</taxon>
        <taxon>Rotifera</taxon>
        <taxon>Eurotatoria</taxon>
        <taxon>Bdelloidea</taxon>
        <taxon>Adinetida</taxon>
        <taxon>Adinetidae</taxon>
        <taxon>Adineta</taxon>
    </lineage>
</organism>
<dbReference type="Proteomes" id="UP000663868">
    <property type="component" value="Unassembled WGS sequence"/>
</dbReference>
<reference evidence="4" key="1">
    <citation type="submission" date="2021-02" db="EMBL/GenBank/DDBJ databases">
        <authorList>
            <person name="Nowell W R."/>
        </authorList>
    </citation>
    <scope>NUCLEOTIDE SEQUENCE</scope>
</reference>
<gene>
    <name evidence="4" type="ORF">KXQ929_LOCUS52055</name>
</gene>
<keyword evidence="1" id="KW-0732">Signal</keyword>